<dbReference type="EMBL" id="MU825943">
    <property type="protein sequence ID" value="KAJ7382066.1"/>
    <property type="molecule type" value="Genomic_DNA"/>
</dbReference>
<comment type="similarity">
    <text evidence="2">Belongs to the protein kinase superfamily. STE Ser/Thr protein kinase family. MAP kinase kinase kinase subfamily.</text>
</comment>
<dbReference type="GO" id="GO:0005524">
    <property type="term" value="F:ATP binding"/>
    <property type="evidence" value="ECO:0007669"/>
    <property type="project" value="UniProtKB-UniRule"/>
</dbReference>
<evidence type="ECO:0000256" key="9">
    <source>
        <dbReference type="ARBA" id="ARBA00022777"/>
    </source>
</evidence>
<dbReference type="Gene3D" id="3.30.200.20">
    <property type="entry name" value="Phosphorylase Kinase, domain 1"/>
    <property type="match status" value="1"/>
</dbReference>
<evidence type="ECO:0000256" key="13">
    <source>
        <dbReference type="ARBA" id="ARBA00048329"/>
    </source>
</evidence>
<evidence type="ECO:0000256" key="4">
    <source>
        <dbReference type="ARBA" id="ARBA00017660"/>
    </source>
</evidence>
<accession>A0A9W9ZHX5</accession>
<evidence type="ECO:0000256" key="5">
    <source>
        <dbReference type="ARBA" id="ARBA00022527"/>
    </source>
</evidence>
<feature type="region of interest" description="Disordered" evidence="16">
    <location>
        <begin position="458"/>
        <end position="477"/>
    </location>
</feature>
<reference evidence="18" key="1">
    <citation type="submission" date="2023-01" db="EMBL/GenBank/DDBJ databases">
        <title>Genome assembly of the deep-sea coral Lophelia pertusa.</title>
        <authorList>
            <person name="Herrera S."/>
            <person name="Cordes E."/>
        </authorList>
    </citation>
    <scope>NUCLEOTIDE SEQUENCE</scope>
    <source>
        <strain evidence="18">USNM1676648</strain>
        <tissue evidence="18">Polyp</tissue>
    </source>
</reference>
<dbReference type="PANTHER" id="PTHR46716">
    <property type="entry name" value="MITOGEN-ACTIVATED PROTEIN KINASE KINASE KINASE 7"/>
    <property type="match status" value="1"/>
</dbReference>
<feature type="region of interest" description="Disordered" evidence="16">
    <location>
        <begin position="583"/>
        <end position="714"/>
    </location>
</feature>
<evidence type="ECO:0000256" key="6">
    <source>
        <dbReference type="ARBA" id="ARBA00022679"/>
    </source>
</evidence>
<dbReference type="SMART" id="SM00220">
    <property type="entry name" value="S_TKc"/>
    <property type="match status" value="1"/>
</dbReference>
<feature type="compositionally biased region" description="Low complexity" evidence="16">
    <location>
        <begin position="583"/>
        <end position="599"/>
    </location>
</feature>
<comment type="cofactor">
    <cofactor evidence="1">
        <name>Mg(2+)</name>
        <dbReference type="ChEBI" id="CHEBI:18420"/>
    </cofactor>
</comment>
<dbReference type="OrthoDB" id="10261027at2759"/>
<keyword evidence="7" id="KW-0479">Metal-binding</keyword>
<feature type="binding site" evidence="14">
    <location>
        <position position="52"/>
    </location>
    <ligand>
        <name>ATP</name>
        <dbReference type="ChEBI" id="CHEBI:30616"/>
    </ligand>
</feature>
<dbReference type="InterPro" id="IPR017441">
    <property type="entry name" value="Protein_kinase_ATP_BS"/>
</dbReference>
<dbReference type="PROSITE" id="PS50011">
    <property type="entry name" value="PROTEIN_KINASE_DOM"/>
    <property type="match status" value="1"/>
</dbReference>
<evidence type="ECO:0000256" key="2">
    <source>
        <dbReference type="ARBA" id="ARBA00006529"/>
    </source>
</evidence>
<keyword evidence="15" id="KW-0175">Coiled coil</keyword>
<dbReference type="InterPro" id="IPR008271">
    <property type="entry name" value="Ser/Thr_kinase_AS"/>
</dbReference>
<comment type="catalytic activity">
    <reaction evidence="13">
        <text>L-seryl-[protein] + ATP = O-phospho-L-seryl-[protein] + ADP + H(+)</text>
        <dbReference type="Rhea" id="RHEA:17989"/>
        <dbReference type="Rhea" id="RHEA-COMP:9863"/>
        <dbReference type="Rhea" id="RHEA-COMP:11604"/>
        <dbReference type="ChEBI" id="CHEBI:15378"/>
        <dbReference type="ChEBI" id="CHEBI:29999"/>
        <dbReference type="ChEBI" id="CHEBI:30616"/>
        <dbReference type="ChEBI" id="CHEBI:83421"/>
        <dbReference type="ChEBI" id="CHEBI:456216"/>
        <dbReference type="EC" id="2.7.11.25"/>
    </reaction>
</comment>
<evidence type="ECO:0000256" key="8">
    <source>
        <dbReference type="ARBA" id="ARBA00022741"/>
    </source>
</evidence>
<dbReference type="GO" id="GO:0046872">
    <property type="term" value="F:metal ion binding"/>
    <property type="evidence" value="ECO:0007669"/>
    <property type="project" value="UniProtKB-KW"/>
</dbReference>
<evidence type="ECO:0000256" key="14">
    <source>
        <dbReference type="PROSITE-ProRule" id="PRU10141"/>
    </source>
</evidence>
<feature type="region of interest" description="Disordered" evidence="16">
    <location>
        <begin position="305"/>
        <end position="435"/>
    </location>
</feature>
<dbReference type="GO" id="GO:0004709">
    <property type="term" value="F:MAP kinase kinase kinase activity"/>
    <property type="evidence" value="ECO:0007669"/>
    <property type="project" value="UniProtKB-EC"/>
</dbReference>
<feature type="compositionally biased region" description="Polar residues" evidence="16">
    <location>
        <begin position="328"/>
        <end position="338"/>
    </location>
</feature>
<dbReference type="GO" id="GO:0007254">
    <property type="term" value="P:JNK cascade"/>
    <property type="evidence" value="ECO:0007669"/>
    <property type="project" value="TreeGrafter"/>
</dbReference>
<keyword evidence="9 18" id="KW-0418">Kinase</keyword>
<dbReference type="PROSITE" id="PS00107">
    <property type="entry name" value="PROTEIN_KINASE_ATP"/>
    <property type="match status" value="1"/>
</dbReference>
<keyword evidence="6 18" id="KW-0808">Transferase</keyword>
<organism evidence="18 19">
    <name type="scientific">Desmophyllum pertusum</name>
    <dbReference type="NCBI Taxonomy" id="174260"/>
    <lineage>
        <taxon>Eukaryota</taxon>
        <taxon>Metazoa</taxon>
        <taxon>Cnidaria</taxon>
        <taxon>Anthozoa</taxon>
        <taxon>Hexacorallia</taxon>
        <taxon>Scleractinia</taxon>
        <taxon>Caryophylliina</taxon>
        <taxon>Caryophylliidae</taxon>
        <taxon>Desmophyllum</taxon>
    </lineage>
</organism>
<name>A0A9W9ZHX5_9CNID</name>
<keyword evidence="10 14" id="KW-0067">ATP-binding</keyword>
<evidence type="ECO:0000256" key="10">
    <source>
        <dbReference type="ARBA" id="ARBA00022840"/>
    </source>
</evidence>
<dbReference type="CDD" id="cd14058">
    <property type="entry name" value="STKc_TAK1"/>
    <property type="match status" value="1"/>
</dbReference>
<evidence type="ECO:0000256" key="16">
    <source>
        <dbReference type="SAM" id="MobiDB-lite"/>
    </source>
</evidence>
<feature type="compositionally biased region" description="Low complexity" evidence="16">
    <location>
        <begin position="650"/>
        <end position="667"/>
    </location>
</feature>
<dbReference type="Proteomes" id="UP001163046">
    <property type="component" value="Unassembled WGS sequence"/>
</dbReference>
<keyword evidence="8 14" id="KW-0547">Nucleotide-binding</keyword>
<dbReference type="GO" id="GO:0043123">
    <property type="term" value="P:positive regulation of canonical NF-kappaB signal transduction"/>
    <property type="evidence" value="ECO:0007669"/>
    <property type="project" value="TreeGrafter"/>
</dbReference>
<evidence type="ECO:0000313" key="19">
    <source>
        <dbReference type="Proteomes" id="UP001163046"/>
    </source>
</evidence>
<dbReference type="EC" id="2.7.11.25" evidence="3"/>
<feature type="compositionally biased region" description="Polar residues" evidence="16">
    <location>
        <begin position="390"/>
        <end position="424"/>
    </location>
</feature>
<dbReference type="Gene3D" id="1.10.510.10">
    <property type="entry name" value="Transferase(Phosphotransferase) domain 1"/>
    <property type="match status" value="1"/>
</dbReference>
<dbReference type="InterPro" id="IPR011009">
    <property type="entry name" value="Kinase-like_dom_sf"/>
</dbReference>
<proteinExistence type="inferred from homology"/>
<comment type="catalytic activity">
    <reaction evidence="12">
        <text>L-threonyl-[protein] + ATP = O-phospho-L-threonyl-[protein] + ADP + H(+)</text>
        <dbReference type="Rhea" id="RHEA:46608"/>
        <dbReference type="Rhea" id="RHEA-COMP:11060"/>
        <dbReference type="Rhea" id="RHEA-COMP:11605"/>
        <dbReference type="ChEBI" id="CHEBI:15378"/>
        <dbReference type="ChEBI" id="CHEBI:30013"/>
        <dbReference type="ChEBI" id="CHEBI:30616"/>
        <dbReference type="ChEBI" id="CHEBI:61977"/>
        <dbReference type="ChEBI" id="CHEBI:456216"/>
        <dbReference type="EC" id="2.7.11.25"/>
    </reaction>
</comment>
<dbReference type="SUPFAM" id="SSF56112">
    <property type="entry name" value="Protein kinase-like (PK-like)"/>
    <property type="match status" value="1"/>
</dbReference>
<evidence type="ECO:0000256" key="7">
    <source>
        <dbReference type="ARBA" id="ARBA00022723"/>
    </source>
</evidence>
<keyword evidence="5" id="KW-0723">Serine/threonine-protein kinase</keyword>
<dbReference type="PANTHER" id="PTHR46716:SF1">
    <property type="entry name" value="MITOGEN-ACTIVATED PROTEIN KINASE KINASE KINASE 7"/>
    <property type="match status" value="1"/>
</dbReference>
<keyword evidence="19" id="KW-1185">Reference proteome</keyword>
<dbReference type="FunFam" id="1.10.510.10:FF:000143">
    <property type="entry name" value="Mitogen-activated protein kinase kinase kinase 7"/>
    <property type="match status" value="1"/>
</dbReference>
<feature type="compositionally biased region" description="Basic and acidic residues" evidence="16">
    <location>
        <begin position="700"/>
        <end position="714"/>
    </location>
</feature>
<comment type="caution">
    <text evidence="18">The sequence shown here is derived from an EMBL/GenBank/DDBJ whole genome shotgun (WGS) entry which is preliminary data.</text>
</comment>
<dbReference type="GO" id="GO:0009893">
    <property type="term" value="P:positive regulation of metabolic process"/>
    <property type="evidence" value="ECO:0007669"/>
    <property type="project" value="UniProtKB-ARBA"/>
</dbReference>
<protein>
    <recommendedName>
        <fullName evidence="4">Mitogen-activated protein kinase kinase kinase 7</fullName>
        <ecNumber evidence="3">2.7.11.25</ecNumber>
    </recommendedName>
</protein>
<evidence type="ECO:0000256" key="15">
    <source>
        <dbReference type="SAM" id="Coils"/>
    </source>
</evidence>
<dbReference type="InterPro" id="IPR000719">
    <property type="entry name" value="Prot_kinase_dom"/>
</dbReference>
<feature type="compositionally biased region" description="Polar residues" evidence="16">
    <location>
        <begin position="458"/>
        <end position="470"/>
    </location>
</feature>
<feature type="compositionally biased region" description="Acidic residues" evidence="16">
    <location>
        <begin position="350"/>
        <end position="381"/>
    </location>
</feature>
<evidence type="ECO:0000259" key="17">
    <source>
        <dbReference type="PROSITE" id="PS50011"/>
    </source>
</evidence>
<dbReference type="InterPro" id="IPR001245">
    <property type="entry name" value="Ser-Thr/Tyr_kinase_cat_dom"/>
</dbReference>
<feature type="domain" description="Protein kinase" evidence="17">
    <location>
        <begin position="24"/>
        <end position="294"/>
    </location>
</feature>
<keyword evidence="11" id="KW-0460">Magnesium</keyword>
<dbReference type="GO" id="GO:0006955">
    <property type="term" value="P:immune response"/>
    <property type="evidence" value="ECO:0007669"/>
    <property type="project" value="TreeGrafter"/>
</dbReference>
<evidence type="ECO:0000256" key="3">
    <source>
        <dbReference type="ARBA" id="ARBA00012406"/>
    </source>
</evidence>
<feature type="compositionally biased region" description="Low complexity" evidence="16">
    <location>
        <begin position="308"/>
        <end position="319"/>
    </location>
</feature>
<sequence>MDEEDDLQPDSPPGFVEEIDSSELEITETVGRGAFGVVSKALWRRKFVVAVKTIETEAEKKAFIVEFNGVLVHRYNSCPALAMRNIIKLYGACTTQDPVCLVMEYAEGGSLYNLLHWTHPVRRAPIYTASHVMSWALQCARGVEYLHGVKPKGIIHRDLKPPNLLLTRCGTAIKICDFGTACDMKTYMTNNKGSAAWMAPEVFEGNNYTEKCDVFSFGIILWEMVSRRKPYEDMSGFNAFRIMWAVHNGTRPPLIANIPKPIENLMTSCWDKEPSRRPSFTRIAHVIQHLVQFFPGSDTCLVFPVGPSSTSTDDSTASSELGDLHNPEMSSQGSTLSDTVIGVKSQLSSESDDEGSYEIDDEDKEEDETPVPEELENELPLDEAHVSPTGPASPTITISVDNKSPTAQFFQPSDSGAGSPSSNHKPGKFPILRPISPIPGPLPAMNFQPIKIVSASSSPISNTSLTTSPPLMSEVSPVKASSPRFSLQPLNPARPSSPAVSPGFYPNYPAADVQSSGGMQQGPYYSPGGYNISTGPSMVSGFLGGATSPYRSPSPIPLNYAQQGPYQPNAMYPPISTYSFPAPSSTTSMQMPTPSTVPSVPRNTPVSGFHRPPPDGLDMDELRIALQNDLDPPEHSNRVHKNSSGHSTPSQGSHTGFSSQSSSGTGSPYMDRKTSWPVSGPRVHHPPYPMNRSVSSPERNFSDRESPLSRRPEDHTVFPSIYQALDTHLQPIAPNPSIPESQALYDEHIRLATEYIQVQTEMAVILHKKLELERDVEEYETEQQVNAQYVEEFAMLTSEKENLLLLHKNLKSQLEDMKRQLTIMPQHGHPMGGQFR</sequence>
<dbReference type="PROSITE" id="PS00108">
    <property type="entry name" value="PROTEIN_KINASE_ST"/>
    <property type="match status" value="1"/>
</dbReference>
<gene>
    <name evidence="18" type="primary">MAP3K7_2</name>
    <name evidence="18" type="ORF">OS493_037402</name>
</gene>
<evidence type="ECO:0000256" key="12">
    <source>
        <dbReference type="ARBA" id="ARBA00047559"/>
    </source>
</evidence>
<dbReference type="GO" id="GO:0019899">
    <property type="term" value="F:enzyme binding"/>
    <property type="evidence" value="ECO:0007669"/>
    <property type="project" value="UniProtKB-ARBA"/>
</dbReference>
<feature type="coiled-coil region" evidence="15">
    <location>
        <begin position="762"/>
        <end position="820"/>
    </location>
</feature>
<evidence type="ECO:0000256" key="11">
    <source>
        <dbReference type="ARBA" id="ARBA00022842"/>
    </source>
</evidence>
<evidence type="ECO:0000313" key="18">
    <source>
        <dbReference type="EMBL" id="KAJ7382066.1"/>
    </source>
</evidence>
<evidence type="ECO:0000256" key="1">
    <source>
        <dbReference type="ARBA" id="ARBA00001946"/>
    </source>
</evidence>
<dbReference type="GO" id="GO:0043410">
    <property type="term" value="P:positive regulation of MAPK cascade"/>
    <property type="evidence" value="ECO:0007669"/>
    <property type="project" value="UniProtKB-ARBA"/>
</dbReference>
<dbReference type="Pfam" id="PF07714">
    <property type="entry name" value="PK_Tyr_Ser-Thr"/>
    <property type="match status" value="1"/>
</dbReference>
<dbReference type="PRINTS" id="PR00109">
    <property type="entry name" value="TYRKINASE"/>
</dbReference>
<dbReference type="AlphaFoldDB" id="A0A9W9ZHX5"/>